<organism evidence="9 10">
    <name type="scientific">Pontibaca salina</name>
    <dbReference type="NCBI Taxonomy" id="2795731"/>
    <lineage>
        <taxon>Bacteria</taxon>
        <taxon>Pseudomonadati</taxon>
        <taxon>Pseudomonadota</taxon>
        <taxon>Alphaproteobacteria</taxon>
        <taxon>Rhodobacterales</taxon>
        <taxon>Roseobacteraceae</taxon>
        <taxon>Pontibaca</taxon>
    </lineage>
</organism>
<dbReference type="AlphaFoldDB" id="A0A934LXX0"/>
<evidence type="ECO:0000256" key="1">
    <source>
        <dbReference type="ARBA" id="ARBA00022553"/>
    </source>
</evidence>
<evidence type="ECO:0000259" key="7">
    <source>
        <dbReference type="PROSITE" id="PS50043"/>
    </source>
</evidence>
<keyword evidence="2" id="KW-0902">Two-component regulatory system</keyword>
<dbReference type="PROSITE" id="PS50043">
    <property type="entry name" value="HTH_LUXR_2"/>
    <property type="match status" value="1"/>
</dbReference>
<dbReference type="PANTHER" id="PTHR48111:SF1">
    <property type="entry name" value="TWO-COMPONENT RESPONSE REGULATOR ORR33"/>
    <property type="match status" value="1"/>
</dbReference>
<evidence type="ECO:0000256" key="5">
    <source>
        <dbReference type="ARBA" id="ARBA00023163"/>
    </source>
</evidence>
<comment type="caution">
    <text evidence="9">The sequence shown here is derived from an EMBL/GenBank/DDBJ whole genome shotgun (WGS) entry which is preliminary data.</text>
</comment>
<gene>
    <name evidence="9" type="ORF">JAO82_04375</name>
</gene>
<evidence type="ECO:0000256" key="3">
    <source>
        <dbReference type="ARBA" id="ARBA00023015"/>
    </source>
</evidence>
<keyword evidence="10" id="KW-1185">Reference proteome</keyword>
<feature type="domain" description="Response regulatory" evidence="8">
    <location>
        <begin position="9"/>
        <end position="126"/>
    </location>
</feature>
<dbReference type="Gene3D" id="1.10.10.10">
    <property type="entry name" value="Winged helix-like DNA-binding domain superfamily/Winged helix DNA-binding domain"/>
    <property type="match status" value="1"/>
</dbReference>
<dbReference type="Pfam" id="PF00072">
    <property type="entry name" value="Response_reg"/>
    <property type="match status" value="1"/>
</dbReference>
<keyword evidence="5" id="KW-0804">Transcription</keyword>
<dbReference type="SMART" id="SM00421">
    <property type="entry name" value="HTH_LUXR"/>
    <property type="match status" value="1"/>
</dbReference>
<dbReference type="SMART" id="SM00448">
    <property type="entry name" value="REC"/>
    <property type="match status" value="1"/>
</dbReference>
<dbReference type="Proteomes" id="UP000613255">
    <property type="component" value="Unassembled WGS sequence"/>
</dbReference>
<dbReference type="Pfam" id="PF00196">
    <property type="entry name" value="GerE"/>
    <property type="match status" value="1"/>
</dbReference>
<keyword evidence="1 6" id="KW-0597">Phosphoprotein</keyword>
<keyword evidence="3" id="KW-0805">Transcription regulation</keyword>
<dbReference type="SUPFAM" id="SSF46894">
    <property type="entry name" value="C-terminal effector domain of the bipartite response regulators"/>
    <property type="match status" value="1"/>
</dbReference>
<evidence type="ECO:0000313" key="9">
    <source>
        <dbReference type="EMBL" id="MBI6629112.1"/>
    </source>
</evidence>
<dbReference type="PANTHER" id="PTHR48111">
    <property type="entry name" value="REGULATOR OF RPOS"/>
    <property type="match status" value="1"/>
</dbReference>
<dbReference type="EMBL" id="JAEIJD010000002">
    <property type="protein sequence ID" value="MBI6629112.1"/>
    <property type="molecule type" value="Genomic_DNA"/>
</dbReference>
<accession>A0A934LXX0</accession>
<dbReference type="GO" id="GO:0000976">
    <property type="term" value="F:transcription cis-regulatory region binding"/>
    <property type="evidence" value="ECO:0007669"/>
    <property type="project" value="TreeGrafter"/>
</dbReference>
<name>A0A934LXX0_9RHOB</name>
<evidence type="ECO:0000313" key="10">
    <source>
        <dbReference type="Proteomes" id="UP000613255"/>
    </source>
</evidence>
<sequence length="350" mass="37579">MTDIRPSPLILVVEDEQALQCDIVEELQETGYRTVSASDGQEALDLLAEVTPDLILCDITMPGLNGYGMLRALRKERPELAAIPFVFLSALSEPREVVEGKSLGADDYLVKPVDYDLMLATIAARLRQVGLIRSRHDAELTALRGALAGFNGAGAARVLDFIALGVVLLDEQGKIIHSNSAAHDLAAVSDFIQFSGNEIRASDSLADRALQRAIREARAAAMSGREKTAGVLLQSGQDAGAVSVLTCALPREDVYKEGQPEIVLFLSTPDGHKRVSESLLMELFELTPTEARVAGALANSSRSADLAAELGVSNTTIAFHMRNLFQKTGTNRRADLIALILAGPMMIKSD</sequence>
<feature type="domain" description="HTH luxR-type" evidence="7">
    <location>
        <begin position="279"/>
        <end position="344"/>
    </location>
</feature>
<feature type="modified residue" description="4-aspartylphosphate" evidence="6">
    <location>
        <position position="58"/>
    </location>
</feature>
<evidence type="ECO:0000256" key="2">
    <source>
        <dbReference type="ARBA" id="ARBA00023012"/>
    </source>
</evidence>
<dbReference type="GO" id="GO:0000156">
    <property type="term" value="F:phosphorelay response regulator activity"/>
    <property type="evidence" value="ECO:0007669"/>
    <property type="project" value="TreeGrafter"/>
</dbReference>
<dbReference type="SUPFAM" id="SSF52172">
    <property type="entry name" value="CheY-like"/>
    <property type="match status" value="1"/>
</dbReference>
<dbReference type="Gene3D" id="3.40.50.2300">
    <property type="match status" value="1"/>
</dbReference>
<dbReference type="InterPro" id="IPR001789">
    <property type="entry name" value="Sig_transdc_resp-reg_receiver"/>
</dbReference>
<dbReference type="GO" id="GO:0032993">
    <property type="term" value="C:protein-DNA complex"/>
    <property type="evidence" value="ECO:0007669"/>
    <property type="project" value="TreeGrafter"/>
</dbReference>
<dbReference type="InterPro" id="IPR011006">
    <property type="entry name" value="CheY-like_superfamily"/>
</dbReference>
<dbReference type="GO" id="GO:0006355">
    <property type="term" value="P:regulation of DNA-templated transcription"/>
    <property type="evidence" value="ECO:0007669"/>
    <property type="project" value="InterPro"/>
</dbReference>
<dbReference type="CDD" id="cd06170">
    <property type="entry name" value="LuxR_C_like"/>
    <property type="match status" value="1"/>
</dbReference>
<dbReference type="GO" id="GO:0005829">
    <property type="term" value="C:cytosol"/>
    <property type="evidence" value="ECO:0007669"/>
    <property type="project" value="TreeGrafter"/>
</dbReference>
<protein>
    <submittedName>
        <fullName evidence="9">Response regulator</fullName>
    </submittedName>
</protein>
<dbReference type="InterPro" id="IPR000792">
    <property type="entry name" value="Tscrpt_reg_LuxR_C"/>
</dbReference>
<proteinExistence type="predicted"/>
<evidence type="ECO:0000256" key="6">
    <source>
        <dbReference type="PROSITE-ProRule" id="PRU00169"/>
    </source>
</evidence>
<dbReference type="PROSITE" id="PS50110">
    <property type="entry name" value="RESPONSE_REGULATORY"/>
    <property type="match status" value="1"/>
</dbReference>
<reference evidence="9" key="1">
    <citation type="submission" date="2020-12" db="EMBL/GenBank/DDBJ databases">
        <title>Pontibaca salina gen. nov., sp. nov., isolated from marine sediment.</title>
        <authorList>
            <person name="Bo J."/>
            <person name="Wang S."/>
            <person name="Song X."/>
            <person name="Du Z."/>
        </authorList>
    </citation>
    <scope>NUCLEOTIDE SEQUENCE</scope>
    <source>
        <strain evidence="9">S1109L</strain>
    </source>
</reference>
<dbReference type="InterPro" id="IPR039420">
    <property type="entry name" value="WalR-like"/>
</dbReference>
<evidence type="ECO:0000256" key="4">
    <source>
        <dbReference type="ARBA" id="ARBA00023125"/>
    </source>
</evidence>
<dbReference type="InterPro" id="IPR016032">
    <property type="entry name" value="Sig_transdc_resp-reg_C-effctor"/>
</dbReference>
<keyword evidence="4" id="KW-0238">DNA-binding</keyword>
<dbReference type="RefSeq" id="WP_198685121.1">
    <property type="nucleotide sequence ID" value="NZ_JAEIJD010000002.1"/>
</dbReference>
<dbReference type="InterPro" id="IPR036388">
    <property type="entry name" value="WH-like_DNA-bd_sf"/>
</dbReference>
<dbReference type="CDD" id="cd17574">
    <property type="entry name" value="REC_OmpR"/>
    <property type="match status" value="1"/>
</dbReference>
<evidence type="ECO:0000259" key="8">
    <source>
        <dbReference type="PROSITE" id="PS50110"/>
    </source>
</evidence>